<keyword evidence="6 7" id="KW-0472">Membrane</keyword>
<sequence length="266" mass="31286">MLTFNIIGVSLMLIVFAVEITLVILHTPEKKMIKDVKANFLLGLFYLITGLSVKGMAFSVYSFFYYFSIFKPHLTWWLWIFGFLGCEFCHYYYHWLGHKTRVFWAAHVTHHSSEYFNISTGFRNNFLHVFYRFLFWSPLCLFGIPPEMILFFESITAIQNFLVHTEKIGKLGILDRIFNTPSNHRVHHGVNPKYIDKNLGGITLIYDHLFGTYAREDEPAIYGITHNIHTHNPYKIILHEYIRLKNELATIKGFSAKLRYLFSPPD</sequence>
<dbReference type="PANTHER" id="PTHR21624:SF1">
    <property type="entry name" value="ALKYLGLYCEROL MONOOXYGENASE"/>
    <property type="match status" value="1"/>
</dbReference>
<dbReference type="EMBL" id="JASBRG010000005">
    <property type="protein sequence ID" value="MDI3319814.1"/>
    <property type="molecule type" value="Genomic_DNA"/>
</dbReference>
<feature type="transmembrane region" description="Helical" evidence="7">
    <location>
        <begin position="76"/>
        <end position="93"/>
    </location>
</feature>
<evidence type="ECO:0000256" key="3">
    <source>
        <dbReference type="ARBA" id="ARBA00022989"/>
    </source>
</evidence>
<reference evidence="9 10" key="1">
    <citation type="submission" date="2023-05" db="EMBL/GenBank/DDBJ databases">
        <title>Genome sequence of Pinibacter sp. MAH-24.</title>
        <authorList>
            <person name="Huq M.A."/>
        </authorList>
    </citation>
    <scope>NUCLEOTIDE SEQUENCE [LARGE SCALE GENOMIC DNA]</scope>
    <source>
        <strain evidence="9 10">MAH-24</strain>
    </source>
</reference>
<dbReference type="Pfam" id="PF04116">
    <property type="entry name" value="FA_hydroxylase"/>
    <property type="match status" value="1"/>
</dbReference>
<comment type="subcellular location">
    <subcellularLocation>
        <location evidence="1">Endomembrane system</location>
        <topology evidence="1">Multi-pass membrane protein</topology>
    </subcellularLocation>
</comment>
<name>A0ABT6RD67_9BACT</name>
<dbReference type="InterPro" id="IPR051689">
    <property type="entry name" value="Sterol_desaturase/TMEM195"/>
</dbReference>
<dbReference type="RefSeq" id="WP_282333916.1">
    <property type="nucleotide sequence ID" value="NZ_JASBRG010000005.1"/>
</dbReference>
<keyword evidence="5" id="KW-0443">Lipid metabolism</keyword>
<evidence type="ECO:0000256" key="2">
    <source>
        <dbReference type="ARBA" id="ARBA00022692"/>
    </source>
</evidence>
<evidence type="ECO:0000259" key="8">
    <source>
        <dbReference type="Pfam" id="PF04116"/>
    </source>
</evidence>
<dbReference type="Proteomes" id="UP001226434">
    <property type="component" value="Unassembled WGS sequence"/>
</dbReference>
<comment type="caution">
    <text evidence="9">The sequence shown here is derived from an EMBL/GenBank/DDBJ whole genome shotgun (WGS) entry which is preliminary data.</text>
</comment>
<feature type="transmembrane region" description="Helical" evidence="7">
    <location>
        <begin position="38"/>
        <end position="64"/>
    </location>
</feature>
<evidence type="ECO:0000313" key="10">
    <source>
        <dbReference type="Proteomes" id="UP001226434"/>
    </source>
</evidence>
<evidence type="ECO:0000256" key="4">
    <source>
        <dbReference type="ARBA" id="ARBA00023002"/>
    </source>
</evidence>
<evidence type="ECO:0000256" key="6">
    <source>
        <dbReference type="ARBA" id="ARBA00023136"/>
    </source>
</evidence>
<feature type="domain" description="Fatty acid hydroxylase" evidence="8">
    <location>
        <begin position="79"/>
        <end position="212"/>
    </location>
</feature>
<feature type="transmembrane region" description="Helical" evidence="7">
    <location>
        <begin position="133"/>
        <end position="152"/>
    </location>
</feature>
<organism evidence="9 10">
    <name type="scientific">Pinibacter soli</name>
    <dbReference type="NCBI Taxonomy" id="3044211"/>
    <lineage>
        <taxon>Bacteria</taxon>
        <taxon>Pseudomonadati</taxon>
        <taxon>Bacteroidota</taxon>
        <taxon>Chitinophagia</taxon>
        <taxon>Chitinophagales</taxon>
        <taxon>Chitinophagaceae</taxon>
        <taxon>Pinibacter</taxon>
    </lineage>
</organism>
<dbReference type="PANTHER" id="PTHR21624">
    <property type="entry name" value="STEROL DESATURASE-RELATED PROTEIN"/>
    <property type="match status" value="1"/>
</dbReference>
<gene>
    <name evidence="9" type="ORF">QJ048_08525</name>
</gene>
<keyword evidence="10" id="KW-1185">Reference proteome</keyword>
<keyword evidence="3 7" id="KW-1133">Transmembrane helix</keyword>
<keyword evidence="2 7" id="KW-0812">Transmembrane</keyword>
<protein>
    <submittedName>
        <fullName evidence="9">Sterol desaturase family protein</fullName>
    </submittedName>
</protein>
<dbReference type="InterPro" id="IPR006694">
    <property type="entry name" value="Fatty_acid_hydroxylase"/>
</dbReference>
<accession>A0ABT6RD67</accession>
<feature type="transmembrane region" description="Helical" evidence="7">
    <location>
        <begin position="6"/>
        <end position="26"/>
    </location>
</feature>
<evidence type="ECO:0000313" key="9">
    <source>
        <dbReference type="EMBL" id="MDI3319814.1"/>
    </source>
</evidence>
<keyword evidence="4" id="KW-0560">Oxidoreductase</keyword>
<proteinExistence type="predicted"/>
<evidence type="ECO:0000256" key="5">
    <source>
        <dbReference type="ARBA" id="ARBA00023098"/>
    </source>
</evidence>
<evidence type="ECO:0000256" key="1">
    <source>
        <dbReference type="ARBA" id="ARBA00004127"/>
    </source>
</evidence>
<evidence type="ECO:0000256" key="7">
    <source>
        <dbReference type="SAM" id="Phobius"/>
    </source>
</evidence>